<dbReference type="OrthoDB" id="294415at2759"/>
<comment type="caution">
    <text evidence="1">The sequence shown here is derived from an EMBL/GenBank/DDBJ whole genome shotgun (WGS) entry which is preliminary data.</text>
</comment>
<protein>
    <submittedName>
        <fullName evidence="1">Uncharacterized protein</fullName>
    </submittedName>
</protein>
<dbReference type="Proteomes" id="UP000692954">
    <property type="component" value="Unassembled WGS sequence"/>
</dbReference>
<accession>A0A8S1MH56</accession>
<reference evidence="1" key="1">
    <citation type="submission" date="2021-01" db="EMBL/GenBank/DDBJ databases">
        <authorList>
            <consortium name="Genoscope - CEA"/>
            <person name="William W."/>
        </authorList>
    </citation>
    <scope>NUCLEOTIDE SEQUENCE</scope>
</reference>
<name>A0A8S1MH56_9CILI</name>
<sequence>MHSTSIGTRIRNNRKSMSNFTINKLLLPTKLKNPEQNCYTNNQQNSDQFIQENMFFIPKQTLTRIKYSDQKILTTSATNKSLQSQLSNKYFQESLQFRKQSSRKQIVIKELVSPSKAYIEKRKDTVLNTEPSQEIQQQQLMPLLKSSIINDDQYKFTFYSPKSQDHKLRLPKEFQIMPCSKKRYFI</sequence>
<evidence type="ECO:0000313" key="2">
    <source>
        <dbReference type="Proteomes" id="UP000692954"/>
    </source>
</evidence>
<organism evidence="1 2">
    <name type="scientific">Paramecium sonneborni</name>
    <dbReference type="NCBI Taxonomy" id="65129"/>
    <lineage>
        <taxon>Eukaryota</taxon>
        <taxon>Sar</taxon>
        <taxon>Alveolata</taxon>
        <taxon>Ciliophora</taxon>
        <taxon>Intramacronucleata</taxon>
        <taxon>Oligohymenophorea</taxon>
        <taxon>Peniculida</taxon>
        <taxon>Parameciidae</taxon>
        <taxon>Paramecium</taxon>
    </lineage>
</organism>
<proteinExistence type="predicted"/>
<gene>
    <name evidence="1" type="ORF">PSON_ATCC_30995.1.T0340131</name>
</gene>
<evidence type="ECO:0000313" key="1">
    <source>
        <dbReference type="EMBL" id="CAD8076006.1"/>
    </source>
</evidence>
<dbReference type="EMBL" id="CAJJDN010000034">
    <property type="protein sequence ID" value="CAD8076006.1"/>
    <property type="molecule type" value="Genomic_DNA"/>
</dbReference>
<dbReference type="AlphaFoldDB" id="A0A8S1MH56"/>
<keyword evidence="2" id="KW-1185">Reference proteome</keyword>